<comment type="caution">
    <text evidence="2">The sequence shown here is derived from an EMBL/GenBank/DDBJ whole genome shotgun (WGS) entry which is preliminary data.</text>
</comment>
<protein>
    <submittedName>
        <fullName evidence="2">DUF3596 domain-containing protein</fullName>
    </submittedName>
</protein>
<evidence type="ECO:0000313" key="2">
    <source>
        <dbReference type="EMBL" id="NKI15818.1"/>
    </source>
</evidence>
<name>A0ABX1GB45_9GAMM</name>
<dbReference type="EMBL" id="JAAWWK010000001">
    <property type="protein sequence ID" value="NKI15818.1"/>
    <property type="molecule type" value="Genomic_DNA"/>
</dbReference>
<proteinExistence type="predicted"/>
<sequence>MASIGTRYGYIYIDFRYRGLRCREQTKLEDTPANRKRAKQILERIEAEIVLDTFEYGKYFPKSKKVTQFVEHDRRKESVHSGLPCFREFAEVWLSENEVVWRQGHRDIDSQQVLDLNVW</sequence>
<organism evidence="2 3">
    <name type="scientific">Spongiibacter thalassae</name>
    <dbReference type="NCBI Taxonomy" id="2721624"/>
    <lineage>
        <taxon>Bacteria</taxon>
        <taxon>Pseudomonadati</taxon>
        <taxon>Pseudomonadota</taxon>
        <taxon>Gammaproteobacteria</taxon>
        <taxon>Cellvibrionales</taxon>
        <taxon>Spongiibacteraceae</taxon>
        <taxon>Spongiibacter</taxon>
    </lineage>
</organism>
<accession>A0ABX1GB45</accession>
<evidence type="ECO:0000259" key="1">
    <source>
        <dbReference type="Pfam" id="PF12167"/>
    </source>
</evidence>
<keyword evidence="3" id="KW-1185">Reference proteome</keyword>
<evidence type="ECO:0000313" key="3">
    <source>
        <dbReference type="Proteomes" id="UP000765845"/>
    </source>
</evidence>
<dbReference type="InterPro" id="IPR022000">
    <property type="entry name" value="Min27-like_integrase_DNA_bind"/>
</dbReference>
<dbReference type="Pfam" id="PF12167">
    <property type="entry name" value="Arm-DNA-bind_2"/>
    <property type="match status" value="1"/>
</dbReference>
<dbReference type="Proteomes" id="UP000765845">
    <property type="component" value="Unassembled WGS sequence"/>
</dbReference>
<gene>
    <name evidence="2" type="ORF">HCU74_00145</name>
</gene>
<dbReference type="RefSeq" id="WP_168448376.1">
    <property type="nucleotide sequence ID" value="NZ_JAAWWK010000001.1"/>
</dbReference>
<feature type="domain" description="Min27-like integrase DNA-binding" evidence="1">
    <location>
        <begin position="1"/>
        <end position="64"/>
    </location>
</feature>
<reference evidence="2 3" key="1">
    <citation type="submission" date="2020-04" db="EMBL/GenBank/DDBJ databases">
        <authorList>
            <person name="Yoon J."/>
        </authorList>
    </citation>
    <scope>NUCLEOTIDE SEQUENCE [LARGE SCALE GENOMIC DNA]</scope>
    <source>
        <strain evidence="2 3">KMU-166</strain>
    </source>
</reference>